<protein>
    <recommendedName>
        <fullName evidence="6">Thymidylate kinase</fullName>
        <ecNumber evidence="6">2.7.4.9</ecNumber>
    </recommendedName>
    <alternativeName>
        <fullName evidence="6">dTMP kinase</fullName>
    </alternativeName>
</protein>
<dbReference type="InterPro" id="IPR039430">
    <property type="entry name" value="Thymidylate_kin-like_dom"/>
</dbReference>
<comment type="caution">
    <text evidence="8">The sequence shown here is derived from an EMBL/GenBank/DDBJ whole genome shotgun (WGS) entry which is preliminary data.</text>
</comment>
<evidence type="ECO:0000256" key="1">
    <source>
        <dbReference type="ARBA" id="ARBA00022679"/>
    </source>
</evidence>
<feature type="domain" description="Thymidylate kinase-like" evidence="7">
    <location>
        <begin position="8"/>
        <end position="197"/>
    </location>
</feature>
<comment type="catalytic activity">
    <reaction evidence="6">
        <text>dTMP + ATP = dTDP + ADP</text>
        <dbReference type="Rhea" id="RHEA:13517"/>
        <dbReference type="ChEBI" id="CHEBI:30616"/>
        <dbReference type="ChEBI" id="CHEBI:58369"/>
        <dbReference type="ChEBI" id="CHEBI:63528"/>
        <dbReference type="ChEBI" id="CHEBI:456216"/>
        <dbReference type="EC" id="2.7.4.9"/>
    </reaction>
</comment>
<dbReference type="HAMAP" id="MF_00165">
    <property type="entry name" value="Thymidylate_kinase"/>
    <property type="match status" value="1"/>
</dbReference>
<comment type="similarity">
    <text evidence="6">Belongs to the thymidylate kinase family.</text>
</comment>
<accession>A0ABS6VLL4</accession>
<dbReference type="PANTHER" id="PTHR10344">
    <property type="entry name" value="THYMIDYLATE KINASE"/>
    <property type="match status" value="1"/>
</dbReference>
<keyword evidence="9" id="KW-1185">Reference proteome</keyword>
<evidence type="ECO:0000313" key="9">
    <source>
        <dbReference type="Proteomes" id="UP001166291"/>
    </source>
</evidence>
<keyword evidence="2 6" id="KW-0545">Nucleotide biosynthesis</keyword>
<dbReference type="NCBIfam" id="TIGR00041">
    <property type="entry name" value="DTMP_kinase"/>
    <property type="match status" value="1"/>
</dbReference>
<organism evidence="8 9">
    <name type="scientific">Zhongshania aquimaris</name>
    <dbReference type="NCBI Taxonomy" id="2857107"/>
    <lineage>
        <taxon>Bacteria</taxon>
        <taxon>Pseudomonadati</taxon>
        <taxon>Pseudomonadota</taxon>
        <taxon>Gammaproteobacteria</taxon>
        <taxon>Cellvibrionales</taxon>
        <taxon>Spongiibacteraceae</taxon>
        <taxon>Zhongshania</taxon>
    </lineage>
</organism>
<evidence type="ECO:0000256" key="4">
    <source>
        <dbReference type="ARBA" id="ARBA00022777"/>
    </source>
</evidence>
<keyword evidence="3 6" id="KW-0547">Nucleotide-binding</keyword>
<evidence type="ECO:0000256" key="3">
    <source>
        <dbReference type="ARBA" id="ARBA00022741"/>
    </source>
</evidence>
<keyword evidence="1 6" id="KW-0808">Transferase</keyword>
<reference evidence="8" key="1">
    <citation type="submission" date="2021-07" db="EMBL/GenBank/DDBJ databases">
        <title>Zhongshania sp. CAU 1632 isolated from seawater.</title>
        <authorList>
            <person name="Kim W."/>
        </authorList>
    </citation>
    <scope>NUCLEOTIDE SEQUENCE</scope>
    <source>
        <strain evidence="8">CAU 1632</strain>
    </source>
</reference>
<dbReference type="Pfam" id="PF02223">
    <property type="entry name" value="Thymidylate_kin"/>
    <property type="match status" value="1"/>
</dbReference>
<proteinExistence type="inferred from homology"/>
<dbReference type="GO" id="GO:0004798">
    <property type="term" value="F:dTMP kinase activity"/>
    <property type="evidence" value="ECO:0007669"/>
    <property type="project" value="UniProtKB-EC"/>
</dbReference>
<dbReference type="EMBL" id="JAHWDQ010000001">
    <property type="protein sequence ID" value="MBW2939202.1"/>
    <property type="molecule type" value="Genomic_DNA"/>
</dbReference>
<comment type="function">
    <text evidence="6">Phosphorylation of dTMP to form dTDP in both de novo and salvage pathways of dTTP synthesis.</text>
</comment>
<evidence type="ECO:0000256" key="5">
    <source>
        <dbReference type="ARBA" id="ARBA00022840"/>
    </source>
</evidence>
<evidence type="ECO:0000256" key="6">
    <source>
        <dbReference type="HAMAP-Rule" id="MF_00165"/>
    </source>
</evidence>
<dbReference type="CDD" id="cd01672">
    <property type="entry name" value="TMPK"/>
    <property type="match status" value="1"/>
</dbReference>
<dbReference type="PANTHER" id="PTHR10344:SF4">
    <property type="entry name" value="UMP-CMP KINASE 2, MITOCHONDRIAL"/>
    <property type="match status" value="1"/>
</dbReference>
<gene>
    <name evidence="6 8" type="primary">tmk</name>
    <name evidence="8" type="ORF">KXJ70_00300</name>
</gene>
<keyword evidence="4 6" id="KW-0418">Kinase</keyword>
<dbReference type="Proteomes" id="UP001166291">
    <property type="component" value="Unassembled WGS sequence"/>
</dbReference>
<dbReference type="InterPro" id="IPR018094">
    <property type="entry name" value="Thymidylate_kinase"/>
</dbReference>
<evidence type="ECO:0000256" key="2">
    <source>
        <dbReference type="ARBA" id="ARBA00022727"/>
    </source>
</evidence>
<evidence type="ECO:0000259" key="7">
    <source>
        <dbReference type="Pfam" id="PF02223"/>
    </source>
</evidence>
<dbReference type="EC" id="2.7.4.9" evidence="6"/>
<name>A0ABS6VLL4_9GAMM</name>
<keyword evidence="5 6" id="KW-0067">ATP-binding</keyword>
<evidence type="ECO:0000313" key="8">
    <source>
        <dbReference type="EMBL" id="MBW2939202.1"/>
    </source>
</evidence>
<sequence length="222" mass="23907">MRGRFITVEGTEGVGKSTNIAFIQGLLSSAGIQHIVTREPGGTALAEEIRNVLVVPREEPMCELTELLLVFAARAQHLQALIEPNLAKGIWVLCDRFTDATFAYQGGGRGLSTAVIGQLQDLVQGGLRPDCTLLLDAPVDVGMARAGARGALDRFEQEKQAFFEKVRGAYLARVAQEPDRFVVVDASTDLQVVQDSIAKALSLQIDSHKAASDKVNLDGRHG</sequence>
<feature type="binding site" evidence="6">
    <location>
        <begin position="10"/>
        <end position="17"/>
    </location>
    <ligand>
        <name>ATP</name>
        <dbReference type="ChEBI" id="CHEBI:30616"/>
    </ligand>
</feature>